<dbReference type="Pfam" id="PF04646">
    <property type="entry name" value="DUF604"/>
    <property type="match status" value="1"/>
</dbReference>
<dbReference type="EMBL" id="GL377639">
    <property type="protein sequence ID" value="EFJ12369.1"/>
    <property type="molecule type" value="Genomic_DNA"/>
</dbReference>
<dbReference type="OrthoDB" id="421979at2759"/>
<keyword evidence="1" id="KW-0808">Transferase</keyword>
<dbReference type="FunFam" id="3.90.550.50:FF:000006">
    <property type="entry name" value="Fringe-related protein-like"/>
    <property type="match status" value="1"/>
</dbReference>
<dbReference type="eggNOG" id="KOG2246">
    <property type="taxonomic scope" value="Eukaryota"/>
</dbReference>
<evidence type="ECO:0000313" key="2">
    <source>
        <dbReference type="Proteomes" id="UP000001514"/>
    </source>
</evidence>
<dbReference type="InterPro" id="IPR006740">
    <property type="entry name" value="DUF604"/>
</dbReference>
<dbReference type="InParanoid" id="D8STB2"/>
<dbReference type="Proteomes" id="UP000001514">
    <property type="component" value="Unassembled WGS sequence"/>
</dbReference>
<dbReference type="GO" id="GO:0008375">
    <property type="term" value="F:acetylglucosaminyltransferase activity"/>
    <property type="evidence" value="ECO:0000318"/>
    <property type="project" value="GO_Central"/>
</dbReference>
<dbReference type="AlphaFoldDB" id="D8STB2"/>
<organism evidence="2">
    <name type="scientific">Selaginella moellendorffii</name>
    <name type="common">Spikemoss</name>
    <dbReference type="NCBI Taxonomy" id="88036"/>
    <lineage>
        <taxon>Eukaryota</taxon>
        <taxon>Viridiplantae</taxon>
        <taxon>Streptophyta</taxon>
        <taxon>Embryophyta</taxon>
        <taxon>Tracheophyta</taxon>
        <taxon>Lycopodiopsida</taxon>
        <taxon>Selaginellales</taxon>
        <taxon>Selaginellaceae</taxon>
        <taxon>Selaginella</taxon>
    </lineage>
</organism>
<sequence length="445" mass="50753">MIVLLVLAYGVLLLYAVTVHLTVRHYVNFNSRTRLHTIKQDVDRDFGATNLTNIVFGISSNAAMWDSRKELVKAWWRPEDRMRGFVWLDEAVNSTLPDQDTLPEIKVSSDTSKFRYTYGRSPSNGRHHIRIARIVSEMFRLGLGDVRWFVMGDDDTVFVPGNLAKVLAKYDHRQPYYIGSISESHFQNVDGFSTNMAYGGAGFAISYALAEELDKVLDYCLERYHGLYSADARIHACVAELGVPLTVERGFHQFDVLDDASGLLSSHPLTPLVSLHHIELLDPFFPRMGRIESVKHLIGSAHGVDPMGLLQQSFCYDPDRNWTIKVSWGFVVQIHQGEVPEKDLELPVRTFSGWHRDRDRVGIAFTTRENPVDLCDRPVNFYLTRSTGLEGGKSSSSYAREERTRWKCLRSEKDLSMVKTIRVVKDITPDPWLLEVKLTLLFNPE</sequence>
<dbReference type="OMA" id="WEMEIPL"/>
<accession>D8STB2</accession>
<dbReference type="STRING" id="88036.D8STB2"/>
<dbReference type="PANTHER" id="PTHR10811">
    <property type="entry name" value="FRINGE-RELATED"/>
    <property type="match status" value="1"/>
</dbReference>
<dbReference type="GeneID" id="9658764"/>
<dbReference type="Gene3D" id="3.90.550.50">
    <property type="match status" value="1"/>
</dbReference>
<dbReference type="Gramene" id="EFJ12369">
    <property type="protein sequence ID" value="EFJ12369"/>
    <property type="gene ID" value="SELMODRAFT_124093"/>
</dbReference>
<dbReference type="KEGG" id="smo:SELMODRAFT_124093"/>
<reference evidence="1 2" key="1">
    <citation type="journal article" date="2011" name="Science">
        <title>The Selaginella genome identifies genetic changes associated with the evolution of vascular plants.</title>
        <authorList>
            <person name="Banks J.A."/>
            <person name="Nishiyama T."/>
            <person name="Hasebe M."/>
            <person name="Bowman J.L."/>
            <person name="Gribskov M."/>
            <person name="dePamphilis C."/>
            <person name="Albert V.A."/>
            <person name="Aono N."/>
            <person name="Aoyama T."/>
            <person name="Ambrose B.A."/>
            <person name="Ashton N.W."/>
            <person name="Axtell M.J."/>
            <person name="Barker E."/>
            <person name="Barker M.S."/>
            <person name="Bennetzen J.L."/>
            <person name="Bonawitz N.D."/>
            <person name="Chapple C."/>
            <person name="Cheng C."/>
            <person name="Correa L.G."/>
            <person name="Dacre M."/>
            <person name="DeBarry J."/>
            <person name="Dreyer I."/>
            <person name="Elias M."/>
            <person name="Engstrom E.M."/>
            <person name="Estelle M."/>
            <person name="Feng L."/>
            <person name="Finet C."/>
            <person name="Floyd S.K."/>
            <person name="Frommer W.B."/>
            <person name="Fujita T."/>
            <person name="Gramzow L."/>
            <person name="Gutensohn M."/>
            <person name="Harholt J."/>
            <person name="Hattori M."/>
            <person name="Heyl A."/>
            <person name="Hirai T."/>
            <person name="Hiwatashi Y."/>
            <person name="Ishikawa M."/>
            <person name="Iwata M."/>
            <person name="Karol K.G."/>
            <person name="Koehler B."/>
            <person name="Kolukisaoglu U."/>
            <person name="Kubo M."/>
            <person name="Kurata T."/>
            <person name="Lalonde S."/>
            <person name="Li K."/>
            <person name="Li Y."/>
            <person name="Litt A."/>
            <person name="Lyons E."/>
            <person name="Manning G."/>
            <person name="Maruyama T."/>
            <person name="Michael T.P."/>
            <person name="Mikami K."/>
            <person name="Miyazaki S."/>
            <person name="Morinaga S."/>
            <person name="Murata T."/>
            <person name="Mueller-Roeber B."/>
            <person name="Nelson D.R."/>
            <person name="Obara M."/>
            <person name="Oguri Y."/>
            <person name="Olmstead R.G."/>
            <person name="Onodera N."/>
            <person name="Petersen B.L."/>
            <person name="Pils B."/>
            <person name="Prigge M."/>
            <person name="Rensing S.A."/>
            <person name="Riano-Pachon D.M."/>
            <person name="Roberts A.W."/>
            <person name="Sato Y."/>
            <person name="Scheller H.V."/>
            <person name="Schulz B."/>
            <person name="Schulz C."/>
            <person name="Shakirov E.V."/>
            <person name="Shibagaki N."/>
            <person name="Shinohara N."/>
            <person name="Shippen D.E."/>
            <person name="Soerensen I."/>
            <person name="Sotooka R."/>
            <person name="Sugimoto N."/>
            <person name="Sugita M."/>
            <person name="Sumikawa N."/>
            <person name="Tanurdzic M."/>
            <person name="Theissen G."/>
            <person name="Ulvskov P."/>
            <person name="Wakazuki S."/>
            <person name="Weng J.K."/>
            <person name="Willats W.W."/>
            <person name="Wipf D."/>
            <person name="Wolf P.G."/>
            <person name="Yang L."/>
            <person name="Zimmer A.D."/>
            <person name="Zhu Q."/>
            <person name="Mitros T."/>
            <person name="Hellsten U."/>
            <person name="Loque D."/>
            <person name="Otillar R."/>
            <person name="Salamov A."/>
            <person name="Schmutz J."/>
            <person name="Shapiro H."/>
            <person name="Lindquist E."/>
            <person name="Lucas S."/>
            <person name="Rokhsar D."/>
            <person name="Grigoriev I.V."/>
        </authorList>
    </citation>
    <scope>NUCLEOTIDE SEQUENCE [LARGE SCALE GENOMIC DNA]</scope>
</reference>
<proteinExistence type="predicted"/>
<protein>
    <submittedName>
        <fullName evidence="1">Glycosyltransferase-like protein</fullName>
    </submittedName>
</protein>
<gene>
    <name evidence="1" type="primary">GT31C4-2</name>
    <name evidence="1" type="ORF">SELMODRAFT_124093</name>
</gene>
<dbReference type="HOGENOM" id="CLU_029819_1_1_1"/>
<keyword evidence="2" id="KW-1185">Reference proteome</keyword>
<evidence type="ECO:0000313" key="1">
    <source>
        <dbReference type="EMBL" id="EFJ12369.1"/>
    </source>
</evidence>
<name>D8STB2_SELML</name>